<dbReference type="Pfam" id="PF13649">
    <property type="entry name" value="Methyltransf_25"/>
    <property type="match status" value="1"/>
</dbReference>
<keyword evidence="2" id="KW-0808">Transferase</keyword>
<sequence>MAAAEPEALRADIRGGRLRGDALASLLESLPASERDAWVERLLGITAAPDTEHTGHGELIGHHASGVGALLQLIRDVPIRASDVFVDLGSGLGKATMLVHLLTGAKAIGLELDSALLDAARQRARDFGLGDVAYVQGDAREAVPEGTVYYLYLPFTGAALDAAMARLEAATRGRTVVVCTLGLDLSRWPWLRGRESSDFWTGIYDRVS</sequence>
<evidence type="ECO:0000259" key="1">
    <source>
        <dbReference type="Pfam" id="PF13649"/>
    </source>
</evidence>
<keyword evidence="3" id="KW-1185">Reference proteome</keyword>
<feature type="domain" description="Methyltransferase" evidence="1">
    <location>
        <begin position="86"/>
        <end position="144"/>
    </location>
</feature>
<reference evidence="2 3" key="1">
    <citation type="submission" date="2021-02" db="EMBL/GenBank/DDBJ databases">
        <title>De Novo genome assembly of isolated myxobacteria.</title>
        <authorList>
            <person name="Stevens D.C."/>
        </authorList>
    </citation>
    <scope>NUCLEOTIDE SEQUENCE [LARGE SCALE GENOMIC DNA]</scope>
    <source>
        <strain evidence="3">SCPEA02</strain>
    </source>
</reference>
<dbReference type="SUPFAM" id="SSF53335">
    <property type="entry name" value="S-adenosyl-L-methionine-dependent methyltransferases"/>
    <property type="match status" value="1"/>
</dbReference>
<dbReference type="CDD" id="cd02440">
    <property type="entry name" value="AdoMet_MTases"/>
    <property type="match status" value="1"/>
</dbReference>
<dbReference type="EMBL" id="CP071090">
    <property type="protein sequence ID" value="QSQ27399.1"/>
    <property type="molecule type" value="Genomic_DNA"/>
</dbReference>
<proteinExistence type="predicted"/>
<dbReference type="RefSeq" id="WP_206728921.1">
    <property type="nucleotide sequence ID" value="NZ_CP071090.1"/>
</dbReference>
<gene>
    <name evidence="2" type="ORF">JY651_21890</name>
</gene>
<dbReference type="InterPro" id="IPR029063">
    <property type="entry name" value="SAM-dependent_MTases_sf"/>
</dbReference>
<dbReference type="GO" id="GO:0008168">
    <property type="term" value="F:methyltransferase activity"/>
    <property type="evidence" value="ECO:0007669"/>
    <property type="project" value="UniProtKB-KW"/>
</dbReference>
<protein>
    <submittedName>
        <fullName evidence="2">Class I SAM-dependent methyltransferase</fullName>
    </submittedName>
</protein>
<name>A0ABX7PA50_9BACT</name>
<organism evidence="2 3">
    <name type="scientific">Pyxidicoccus parkwayensis</name>
    <dbReference type="NCBI Taxonomy" id="2813578"/>
    <lineage>
        <taxon>Bacteria</taxon>
        <taxon>Pseudomonadati</taxon>
        <taxon>Myxococcota</taxon>
        <taxon>Myxococcia</taxon>
        <taxon>Myxococcales</taxon>
        <taxon>Cystobacterineae</taxon>
        <taxon>Myxococcaceae</taxon>
        <taxon>Pyxidicoccus</taxon>
    </lineage>
</organism>
<dbReference type="Proteomes" id="UP000662747">
    <property type="component" value="Chromosome"/>
</dbReference>
<evidence type="ECO:0000313" key="3">
    <source>
        <dbReference type="Proteomes" id="UP000662747"/>
    </source>
</evidence>
<dbReference type="GO" id="GO:0032259">
    <property type="term" value="P:methylation"/>
    <property type="evidence" value="ECO:0007669"/>
    <property type="project" value="UniProtKB-KW"/>
</dbReference>
<dbReference type="InterPro" id="IPR041698">
    <property type="entry name" value="Methyltransf_25"/>
</dbReference>
<dbReference type="Gene3D" id="3.40.50.150">
    <property type="entry name" value="Vaccinia Virus protein VP39"/>
    <property type="match status" value="1"/>
</dbReference>
<keyword evidence="2" id="KW-0489">Methyltransferase</keyword>
<accession>A0ABX7PA50</accession>
<evidence type="ECO:0000313" key="2">
    <source>
        <dbReference type="EMBL" id="QSQ27399.1"/>
    </source>
</evidence>